<dbReference type="SUPFAM" id="SSF53300">
    <property type="entry name" value="vWA-like"/>
    <property type="match status" value="1"/>
</dbReference>
<evidence type="ECO:0000259" key="2">
    <source>
        <dbReference type="PROSITE" id="PS50234"/>
    </source>
</evidence>
<sequence length="672" mass="74717">MNPLKMLRTWWQQRTGEEETPFDGDAPYWLVSMVFHLCLMFALALTPLAQHLDPEQIAIVTPPEPEELIDESVDPIENVFSNERPQEEIGANSEQGITEAMSMAAVLSDISDVPSPLDLEIQDHAKIEINETVAIATGLHFNENLAVTGASGEGATGAVGAVDRITHEILLSLEERKTLVVWLFDQSLSLAQQRQDISSRFDRIYEELGVLEASENSAFTKHADKPLLTQVIGFGEKITVALENEDGVDNLAEIKEAVAGLPLEAGTERVFTAVHMAATKYKHLRSPNPLTGEPERNVMIICITDERGDDTEGLDQTVALCRKYQMPVYVVGVPAPFGQEETQVKIDPSLGYDQDWGVVSQGPESLAPERVKIGFSAQSEMRSPIDSGFGPFALTRLCYETSGIFFTVHPNRNVNREVRRGEIGNFSSHLSHFFDPEVMRRYKPDYVSANEYKKRLMANKARASLVMAANSTWVGELENPQLTFERRDEAAFVNSLTESQKDAAKLMPKAVQLYSILAEGEGDREKEIAPRWQAGYDLAMGQVLAVYVRTQSYNAMLAQLKSGKKFENPKSNTWKLEGDNEMVLDSRTEKMQQRALEYLTRVVEDHPGTPWALIASQELEKPIGWKLVESYTAPPAPMKPGMGGGGNNNAAAKNDEARRLEREGPKKKLPKL</sequence>
<organism evidence="3 4">
    <name type="scientific">Lignipirellula cremea</name>
    <dbReference type="NCBI Taxonomy" id="2528010"/>
    <lineage>
        <taxon>Bacteria</taxon>
        <taxon>Pseudomonadati</taxon>
        <taxon>Planctomycetota</taxon>
        <taxon>Planctomycetia</taxon>
        <taxon>Pirellulales</taxon>
        <taxon>Pirellulaceae</taxon>
        <taxon>Lignipirellula</taxon>
    </lineage>
</organism>
<evidence type="ECO:0000256" key="1">
    <source>
        <dbReference type="SAM" id="MobiDB-lite"/>
    </source>
</evidence>
<feature type="domain" description="VWFA" evidence="2">
    <location>
        <begin position="179"/>
        <end position="333"/>
    </location>
</feature>
<dbReference type="RefSeq" id="WP_145056953.1">
    <property type="nucleotide sequence ID" value="NZ_CP036433.1"/>
</dbReference>
<evidence type="ECO:0000313" key="3">
    <source>
        <dbReference type="EMBL" id="QDU98039.1"/>
    </source>
</evidence>
<feature type="compositionally biased region" description="Basic and acidic residues" evidence="1">
    <location>
        <begin position="653"/>
        <end position="666"/>
    </location>
</feature>
<dbReference type="Proteomes" id="UP000317648">
    <property type="component" value="Chromosome"/>
</dbReference>
<name>A0A518E1S2_9BACT</name>
<reference evidence="3 4" key="1">
    <citation type="submission" date="2019-02" db="EMBL/GenBank/DDBJ databases">
        <title>Deep-cultivation of Planctomycetes and their phenomic and genomic characterization uncovers novel biology.</title>
        <authorList>
            <person name="Wiegand S."/>
            <person name="Jogler M."/>
            <person name="Boedeker C."/>
            <person name="Pinto D."/>
            <person name="Vollmers J."/>
            <person name="Rivas-Marin E."/>
            <person name="Kohn T."/>
            <person name="Peeters S.H."/>
            <person name="Heuer A."/>
            <person name="Rast P."/>
            <person name="Oberbeckmann S."/>
            <person name="Bunk B."/>
            <person name="Jeske O."/>
            <person name="Meyerdierks A."/>
            <person name="Storesund J.E."/>
            <person name="Kallscheuer N."/>
            <person name="Luecker S."/>
            <person name="Lage O.M."/>
            <person name="Pohl T."/>
            <person name="Merkel B.J."/>
            <person name="Hornburger P."/>
            <person name="Mueller R.-W."/>
            <person name="Bruemmer F."/>
            <person name="Labrenz M."/>
            <person name="Spormann A.M."/>
            <person name="Op den Camp H."/>
            <person name="Overmann J."/>
            <person name="Amann R."/>
            <person name="Jetten M.S.M."/>
            <person name="Mascher T."/>
            <person name="Medema M.H."/>
            <person name="Devos D.P."/>
            <person name="Kaster A.-K."/>
            <person name="Ovreas L."/>
            <person name="Rohde M."/>
            <person name="Galperin M.Y."/>
            <person name="Jogler C."/>
        </authorList>
    </citation>
    <scope>NUCLEOTIDE SEQUENCE [LARGE SCALE GENOMIC DNA]</scope>
    <source>
        <strain evidence="3 4">Pla85_3_4</strain>
    </source>
</reference>
<protein>
    <recommendedName>
        <fullName evidence="2">VWFA domain-containing protein</fullName>
    </recommendedName>
</protein>
<dbReference type="Gene3D" id="3.40.50.410">
    <property type="entry name" value="von Willebrand factor, type A domain"/>
    <property type="match status" value="1"/>
</dbReference>
<proteinExistence type="predicted"/>
<dbReference type="PROSITE" id="PS50234">
    <property type="entry name" value="VWFA"/>
    <property type="match status" value="1"/>
</dbReference>
<dbReference type="OrthoDB" id="239512at2"/>
<dbReference type="AlphaFoldDB" id="A0A518E1S2"/>
<accession>A0A518E1S2</accession>
<dbReference type="InterPro" id="IPR002035">
    <property type="entry name" value="VWF_A"/>
</dbReference>
<dbReference type="KEGG" id="lcre:Pla8534_59000"/>
<dbReference type="CDD" id="cd00198">
    <property type="entry name" value="vWFA"/>
    <property type="match status" value="1"/>
</dbReference>
<keyword evidence="4" id="KW-1185">Reference proteome</keyword>
<feature type="region of interest" description="Disordered" evidence="1">
    <location>
        <begin position="631"/>
        <end position="672"/>
    </location>
</feature>
<gene>
    <name evidence="3" type="ORF">Pla8534_59000</name>
</gene>
<dbReference type="EMBL" id="CP036433">
    <property type="protein sequence ID" value="QDU98039.1"/>
    <property type="molecule type" value="Genomic_DNA"/>
</dbReference>
<dbReference type="InterPro" id="IPR036465">
    <property type="entry name" value="vWFA_dom_sf"/>
</dbReference>
<evidence type="ECO:0000313" key="4">
    <source>
        <dbReference type="Proteomes" id="UP000317648"/>
    </source>
</evidence>